<dbReference type="InterPro" id="IPR036388">
    <property type="entry name" value="WH-like_DNA-bd_sf"/>
</dbReference>
<dbReference type="EMBL" id="UINC01001285">
    <property type="protein sequence ID" value="SUZ76623.1"/>
    <property type="molecule type" value="Genomic_DNA"/>
</dbReference>
<name>A0A381QG36_9ZZZZ</name>
<reference evidence="2" key="1">
    <citation type="submission" date="2018-05" db="EMBL/GenBank/DDBJ databases">
        <authorList>
            <person name="Lanie J.A."/>
            <person name="Ng W.-L."/>
            <person name="Kazmierczak K.M."/>
            <person name="Andrzejewski T.M."/>
            <person name="Davidsen T.M."/>
            <person name="Wayne K.J."/>
            <person name="Tettelin H."/>
            <person name="Glass J.I."/>
            <person name="Rusch D."/>
            <person name="Podicherti R."/>
            <person name="Tsui H.-C.T."/>
            <person name="Winkler M.E."/>
        </authorList>
    </citation>
    <scope>NUCLEOTIDE SEQUENCE</scope>
</reference>
<protein>
    <recommendedName>
        <fullName evidence="1">Peptidase S74 domain-containing protein</fullName>
    </recommendedName>
</protein>
<proteinExistence type="predicted"/>
<evidence type="ECO:0000313" key="2">
    <source>
        <dbReference type="EMBL" id="SUZ76623.1"/>
    </source>
</evidence>
<feature type="domain" description="Peptidase S74" evidence="1">
    <location>
        <begin position="167"/>
        <end position="265"/>
    </location>
</feature>
<dbReference type="InterPro" id="IPR030392">
    <property type="entry name" value="S74_ICA"/>
</dbReference>
<dbReference type="PROSITE" id="PS51688">
    <property type="entry name" value="ICA"/>
    <property type="match status" value="1"/>
</dbReference>
<dbReference type="Pfam" id="PF13884">
    <property type="entry name" value="Peptidase_S74"/>
    <property type="match status" value="1"/>
</dbReference>
<organism evidence="2">
    <name type="scientific">marine metagenome</name>
    <dbReference type="NCBI Taxonomy" id="408172"/>
    <lineage>
        <taxon>unclassified sequences</taxon>
        <taxon>metagenomes</taxon>
        <taxon>ecological metagenomes</taxon>
    </lineage>
</organism>
<dbReference type="AlphaFoldDB" id="A0A381QG36"/>
<gene>
    <name evidence="2" type="ORF">METZ01_LOCUS29477</name>
</gene>
<accession>A0A381QG36</accession>
<evidence type="ECO:0000259" key="1">
    <source>
        <dbReference type="PROSITE" id="PS51688"/>
    </source>
</evidence>
<sequence length="269" mass="28962">MNYFGPHHSSGQNQLRFAAPIANTDHGITVGHCDHDGTGTGHIMTANTTGVFLANAHIIGDLTVTGTTVSGGTSEETVLVIEAASAPTPTTNSLYNLSPGPPSGGLHFHGVKILTGTLTDNRIPVVDGNGLLEDTSNWTYTAGSPNEVYLNGDMSVTGDVITESNSSDGRLKDVHCTIDNGLERLKHINPVEFKWNKKAQDEFGADDEMHTGLIAQEVEKVLPDIVKKSSWSRDYKAIKYERMVPLLLSAIKQLQKKVDSLEAQLMIGK</sequence>
<dbReference type="Gene3D" id="1.10.10.10">
    <property type="entry name" value="Winged helix-like DNA-binding domain superfamily/Winged helix DNA-binding domain"/>
    <property type="match status" value="1"/>
</dbReference>